<dbReference type="GO" id="GO:0003677">
    <property type="term" value="F:DNA binding"/>
    <property type="evidence" value="ECO:0007669"/>
    <property type="project" value="UniProtKB-KW"/>
</dbReference>
<comment type="caution">
    <text evidence="10">The sequence shown here is derived from an EMBL/GenBank/DDBJ whole genome shotgun (WGS) entry which is preliminary data.</text>
</comment>
<reference evidence="10 11" key="1">
    <citation type="journal article" date="2021" name="Nat. Plants">
        <title>The Taxus genome provides insights into paclitaxel biosynthesis.</title>
        <authorList>
            <person name="Xiong X."/>
            <person name="Gou J."/>
            <person name="Liao Q."/>
            <person name="Li Y."/>
            <person name="Zhou Q."/>
            <person name="Bi G."/>
            <person name="Li C."/>
            <person name="Du R."/>
            <person name="Wang X."/>
            <person name="Sun T."/>
            <person name="Guo L."/>
            <person name="Liang H."/>
            <person name="Lu P."/>
            <person name="Wu Y."/>
            <person name="Zhang Z."/>
            <person name="Ro D.K."/>
            <person name="Shang Y."/>
            <person name="Huang S."/>
            <person name="Yan J."/>
        </authorList>
    </citation>
    <scope>NUCLEOTIDE SEQUENCE [LARGE SCALE GENOMIC DNA]</scope>
    <source>
        <strain evidence="10">Ta-2019</strain>
    </source>
</reference>
<dbReference type="PANTHER" id="PTHR31985:SF273">
    <property type="entry name" value="ETHYLENE-RESPONSIVE TRANSCRIPTION FACTOR ERF017"/>
    <property type="match status" value="1"/>
</dbReference>
<evidence type="ECO:0000256" key="7">
    <source>
        <dbReference type="ARBA" id="ARBA00024343"/>
    </source>
</evidence>
<feature type="region of interest" description="Disordered" evidence="8">
    <location>
        <begin position="192"/>
        <end position="213"/>
    </location>
</feature>
<dbReference type="FunFam" id="3.30.730.10:FF:000001">
    <property type="entry name" value="Ethylene-responsive transcription factor 2"/>
    <property type="match status" value="1"/>
</dbReference>
<dbReference type="PROSITE" id="PS51032">
    <property type="entry name" value="AP2_ERF"/>
    <property type="match status" value="1"/>
</dbReference>
<evidence type="ECO:0000256" key="2">
    <source>
        <dbReference type="ARBA" id="ARBA00023015"/>
    </source>
</evidence>
<protein>
    <recommendedName>
        <fullName evidence="9">AP2/ERF domain-containing protein</fullName>
    </recommendedName>
</protein>
<dbReference type="Pfam" id="PF00847">
    <property type="entry name" value="AP2"/>
    <property type="match status" value="1"/>
</dbReference>
<keyword evidence="2" id="KW-0805">Transcription regulation</keyword>
<keyword evidence="6" id="KW-0539">Nucleus</keyword>
<evidence type="ECO:0000256" key="8">
    <source>
        <dbReference type="SAM" id="MobiDB-lite"/>
    </source>
</evidence>
<dbReference type="SUPFAM" id="SSF54171">
    <property type="entry name" value="DNA-binding domain"/>
    <property type="match status" value="1"/>
</dbReference>
<evidence type="ECO:0000256" key="3">
    <source>
        <dbReference type="ARBA" id="ARBA00023125"/>
    </source>
</evidence>
<dbReference type="PRINTS" id="PR00367">
    <property type="entry name" value="ETHRSPELEMNT"/>
</dbReference>
<evidence type="ECO:0000259" key="9">
    <source>
        <dbReference type="PROSITE" id="PS51032"/>
    </source>
</evidence>
<dbReference type="InterPro" id="IPR036955">
    <property type="entry name" value="AP2/ERF_dom_sf"/>
</dbReference>
<dbReference type="EMBL" id="JAHRHJ020000008">
    <property type="protein sequence ID" value="KAH9306434.1"/>
    <property type="molecule type" value="Genomic_DNA"/>
</dbReference>
<evidence type="ECO:0000256" key="4">
    <source>
        <dbReference type="ARBA" id="ARBA00023159"/>
    </source>
</evidence>
<keyword evidence="5" id="KW-0804">Transcription</keyword>
<dbReference type="GO" id="GO:0005634">
    <property type="term" value="C:nucleus"/>
    <property type="evidence" value="ECO:0007669"/>
    <property type="project" value="UniProtKB-SubCell"/>
</dbReference>
<evidence type="ECO:0000313" key="10">
    <source>
        <dbReference type="EMBL" id="KAH9306434.1"/>
    </source>
</evidence>
<dbReference type="InterPro" id="IPR016177">
    <property type="entry name" value="DNA-bd_dom_sf"/>
</dbReference>
<dbReference type="Gene3D" id="3.30.730.10">
    <property type="entry name" value="AP2/ERF domain"/>
    <property type="match status" value="1"/>
</dbReference>
<evidence type="ECO:0000256" key="6">
    <source>
        <dbReference type="ARBA" id="ARBA00023242"/>
    </source>
</evidence>
<accession>A0AA38FMB1</accession>
<evidence type="ECO:0000313" key="11">
    <source>
        <dbReference type="Proteomes" id="UP000824469"/>
    </source>
</evidence>
<dbReference type="PANTHER" id="PTHR31985">
    <property type="entry name" value="ETHYLENE-RESPONSIVE TRANSCRIPTION FACTOR ERF042-RELATED"/>
    <property type="match status" value="1"/>
</dbReference>
<evidence type="ECO:0000256" key="5">
    <source>
        <dbReference type="ARBA" id="ARBA00023163"/>
    </source>
</evidence>
<comment type="similarity">
    <text evidence="7">Belongs to the AP2/ERF transcription factor family. ERF subfamily.</text>
</comment>
<proteinExistence type="inferred from homology"/>
<gene>
    <name evidence="10" type="ORF">KI387_010838</name>
</gene>
<keyword evidence="11" id="KW-1185">Reference proteome</keyword>
<comment type="subcellular location">
    <subcellularLocation>
        <location evidence="1">Nucleus</location>
    </subcellularLocation>
</comment>
<dbReference type="InterPro" id="IPR001471">
    <property type="entry name" value="AP2/ERF_dom"/>
</dbReference>
<name>A0AA38FMB1_TAXCH</name>
<dbReference type="SMART" id="SM00380">
    <property type="entry name" value="AP2"/>
    <property type="match status" value="1"/>
</dbReference>
<feature type="domain" description="AP2/ERF" evidence="9">
    <location>
        <begin position="36"/>
        <end position="93"/>
    </location>
</feature>
<dbReference type="GO" id="GO:0003700">
    <property type="term" value="F:DNA-binding transcription factor activity"/>
    <property type="evidence" value="ECO:0007669"/>
    <property type="project" value="InterPro"/>
</dbReference>
<feature type="compositionally biased region" description="Basic and acidic residues" evidence="8">
    <location>
        <begin position="202"/>
        <end position="213"/>
    </location>
</feature>
<dbReference type="CDD" id="cd00018">
    <property type="entry name" value="AP2"/>
    <property type="match status" value="1"/>
</dbReference>
<sequence>MVEEEYCVLVSSILEMEEKNRGEAGGQGVNPAGSRRYRGVRRRAWGKWVAEIRKPNCRARVWLGSYTTPEQAARAYDAASLCLRGPSGFLNFADRPPVVPAYPCRCSTREIQELAQAAAAEFATGCFIPPPLSGNNSNNNNCRALPGHVDRSGFLANADRNAAFPDLDNNYDVFPDLVAMLDRTSAEITPDFGDMKKRNKAKDKTKVNQDKRQRTDEYMNCYESAIRWEKSGWNFNSLQSKCEVVGIIR</sequence>
<dbReference type="AlphaFoldDB" id="A0AA38FMB1"/>
<dbReference type="Proteomes" id="UP000824469">
    <property type="component" value="Unassembled WGS sequence"/>
</dbReference>
<dbReference type="InterPro" id="IPR051032">
    <property type="entry name" value="AP2/ERF_TF_ERF_subfamily"/>
</dbReference>
<organism evidence="10 11">
    <name type="scientific">Taxus chinensis</name>
    <name type="common">Chinese yew</name>
    <name type="synonym">Taxus wallichiana var. chinensis</name>
    <dbReference type="NCBI Taxonomy" id="29808"/>
    <lineage>
        <taxon>Eukaryota</taxon>
        <taxon>Viridiplantae</taxon>
        <taxon>Streptophyta</taxon>
        <taxon>Embryophyta</taxon>
        <taxon>Tracheophyta</taxon>
        <taxon>Spermatophyta</taxon>
        <taxon>Pinopsida</taxon>
        <taxon>Pinidae</taxon>
        <taxon>Conifers II</taxon>
        <taxon>Cupressales</taxon>
        <taxon>Taxaceae</taxon>
        <taxon>Taxus</taxon>
    </lineage>
</organism>
<keyword evidence="3" id="KW-0238">DNA-binding</keyword>
<evidence type="ECO:0000256" key="1">
    <source>
        <dbReference type="ARBA" id="ARBA00004123"/>
    </source>
</evidence>
<keyword evidence="4" id="KW-0010">Activator</keyword>